<evidence type="ECO:0000256" key="1">
    <source>
        <dbReference type="ARBA" id="ARBA00022553"/>
    </source>
</evidence>
<dbReference type="PANTHER" id="PTHR44591:SF3">
    <property type="entry name" value="RESPONSE REGULATORY DOMAIN-CONTAINING PROTEIN"/>
    <property type="match status" value="1"/>
</dbReference>
<dbReference type="Gene3D" id="3.40.50.2300">
    <property type="match status" value="1"/>
</dbReference>
<dbReference type="PANTHER" id="PTHR44591">
    <property type="entry name" value="STRESS RESPONSE REGULATOR PROTEIN 1"/>
    <property type="match status" value="1"/>
</dbReference>
<dbReference type="CDD" id="cd00156">
    <property type="entry name" value="REC"/>
    <property type="match status" value="1"/>
</dbReference>
<dbReference type="SUPFAM" id="SSF52172">
    <property type="entry name" value="CheY-like"/>
    <property type="match status" value="1"/>
</dbReference>
<sequence length="159" mass="17752">MPEVCQSSTFSIYLPQMERADQAEAAKEDIPAIESGSGLILVVDDDPVVRQLAEEALKILGYQVLTAADGLEALEVYRQHQAEIRAVLLDMAMPVMSGREAFLELQKINPDILVVMSSGFRQDERLEEVMQRGARAFLQKPYDLTSLAQTMTQVLRARL</sequence>
<dbReference type="SMART" id="SM00448">
    <property type="entry name" value="REC"/>
    <property type="match status" value="1"/>
</dbReference>
<dbReference type="GO" id="GO:0000160">
    <property type="term" value="P:phosphorelay signal transduction system"/>
    <property type="evidence" value="ECO:0007669"/>
    <property type="project" value="InterPro"/>
</dbReference>
<proteinExistence type="predicted"/>
<dbReference type="Pfam" id="PF00072">
    <property type="entry name" value="Response_reg"/>
    <property type="match status" value="1"/>
</dbReference>
<evidence type="ECO:0000259" key="3">
    <source>
        <dbReference type="PROSITE" id="PS50110"/>
    </source>
</evidence>
<feature type="domain" description="Response regulatory" evidence="3">
    <location>
        <begin position="39"/>
        <end position="155"/>
    </location>
</feature>
<keyword evidence="1 2" id="KW-0597">Phosphoprotein</keyword>
<dbReference type="EMBL" id="DSDS01000089">
    <property type="protein sequence ID" value="HET97817.1"/>
    <property type="molecule type" value="Genomic_DNA"/>
</dbReference>
<name>A0A7C2X9Z1_9BACT</name>
<comment type="caution">
    <text evidence="4">The sequence shown here is derived from an EMBL/GenBank/DDBJ whole genome shotgun (WGS) entry which is preliminary data.</text>
</comment>
<reference evidence="4" key="1">
    <citation type="journal article" date="2020" name="mSystems">
        <title>Genome- and Community-Level Interaction Insights into Carbon Utilization and Element Cycling Functions of Hydrothermarchaeota in Hydrothermal Sediment.</title>
        <authorList>
            <person name="Zhou Z."/>
            <person name="Liu Y."/>
            <person name="Xu W."/>
            <person name="Pan J."/>
            <person name="Luo Z.H."/>
            <person name="Li M."/>
        </authorList>
    </citation>
    <scope>NUCLEOTIDE SEQUENCE [LARGE SCALE GENOMIC DNA]</scope>
    <source>
        <strain evidence="4">SpSt-1224</strain>
    </source>
</reference>
<dbReference type="InterPro" id="IPR011006">
    <property type="entry name" value="CheY-like_superfamily"/>
</dbReference>
<dbReference type="InterPro" id="IPR050595">
    <property type="entry name" value="Bact_response_regulator"/>
</dbReference>
<organism evidence="4">
    <name type="scientific">Desulfurivibrio alkaliphilus</name>
    <dbReference type="NCBI Taxonomy" id="427923"/>
    <lineage>
        <taxon>Bacteria</taxon>
        <taxon>Pseudomonadati</taxon>
        <taxon>Thermodesulfobacteriota</taxon>
        <taxon>Desulfobulbia</taxon>
        <taxon>Desulfobulbales</taxon>
        <taxon>Desulfobulbaceae</taxon>
        <taxon>Desulfurivibrio</taxon>
    </lineage>
</organism>
<dbReference type="AlphaFoldDB" id="A0A7C2X9Z1"/>
<dbReference type="Proteomes" id="UP000885986">
    <property type="component" value="Unassembled WGS sequence"/>
</dbReference>
<feature type="modified residue" description="4-aspartylphosphate" evidence="2">
    <location>
        <position position="90"/>
    </location>
</feature>
<dbReference type="InterPro" id="IPR001789">
    <property type="entry name" value="Sig_transdc_resp-reg_receiver"/>
</dbReference>
<evidence type="ECO:0000256" key="2">
    <source>
        <dbReference type="PROSITE-ProRule" id="PRU00169"/>
    </source>
</evidence>
<accession>A0A7C2X9Z1</accession>
<dbReference type="PROSITE" id="PS50110">
    <property type="entry name" value="RESPONSE_REGULATORY"/>
    <property type="match status" value="1"/>
</dbReference>
<evidence type="ECO:0000313" key="4">
    <source>
        <dbReference type="EMBL" id="HET97817.1"/>
    </source>
</evidence>
<gene>
    <name evidence="4" type="ORF">ENN98_03845</name>
</gene>
<protein>
    <submittedName>
        <fullName evidence="4">Response regulator</fullName>
    </submittedName>
</protein>